<dbReference type="PRINTS" id="PR00420">
    <property type="entry name" value="RNGMNOXGNASE"/>
</dbReference>
<keyword evidence="3" id="KW-0274">FAD</keyword>
<reference evidence="8 9" key="1">
    <citation type="journal article" date="2018" name="PLoS Pathog.">
        <title>Evolution of structural diversity of trichothecenes, a family of toxins produced by plant pathogenic and entomopathogenic fungi.</title>
        <authorList>
            <person name="Proctor R.H."/>
            <person name="McCormick S.P."/>
            <person name="Kim H.S."/>
            <person name="Cardoza R.E."/>
            <person name="Stanley A.M."/>
            <person name="Lindo L."/>
            <person name="Kelly A."/>
            <person name="Brown D.W."/>
            <person name="Lee T."/>
            <person name="Vaughan M.M."/>
            <person name="Alexander N.J."/>
            <person name="Busman M."/>
            <person name="Gutierrez S."/>
        </authorList>
    </citation>
    <scope>NUCLEOTIDE SEQUENCE [LARGE SCALE GENOMIC DNA]</scope>
    <source>
        <strain evidence="8 9">IBT 40837</strain>
    </source>
</reference>
<evidence type="ECO:0000256" key="1">
    <source>
        <dbReference type="ARBA" id="ARBA00001974"/>
    </source>
</evidence>
<comment type="caution">
    <text evidence="8">The sequence shown here is derived from an EMBL/GenBank/DDBJ whole genome shotgun (WGS) entry which is preliminary data.</text>
</comment>
<dbReference type="InterPro" id="IPR002938">
    <property type="entry name" value="FAD-bd"/>
</dbReference>
<sequence>MSKIHTQDKKLHIIIIGSGCTGLFIAQALKKREVSFSIHDKTNPADRHRDWSMTLFWSFRYYPHLLSDALQARIHEAQTKPFYRATEKEELVVRNAATGEALKKVNSPYAIRVHRRGLRNLLLDGIDVQYGHELVKIEYTKDGVIAHFSDGTFEEGACIVGADGGQSFVRRMLFGERAEPETFPQYEMANLSVKYTHEQGKYIAETMAPHVDYGVHPKGIFFIMLCQSVVDKDDYSTWTFHYVITFPKDLPGMPYKGQSNADRLRVLKSFADDFAEPRRSALKWMPEDQEVPNDSIKVWVPSQWDNHGGRVTLAGDAAHAISFHRGQGMNNATVDCAHFATAIDKVISGEETMATAITTYEKEVVDRGTYEAALSREQTLTIHHWDRFVKSPIVQYGGNLAREIESWEQKKAKADAGVKVTTIV</sequence>
<dbReference type="AlphaFoldDB" id="A0A395NB94"/>
<dbReference type="GO" id="GO:0071949">
    <property type="term" value="F:FAD binding"/>
    <property type="evidence" value="ECO:0007669"/>
    <property type="project" value="InterPro"/>
</dbReference>
<dbReference type="GO" id="GO:0004497">
    <property type="term" value="F:monooxygenase activity"/>
    <property type="evidence" value="ECO:0007669"/>
    <property type="project" value="UniProtKB-KW"/>
</dbReference>
<dbReference type="STRING" id="490622.A0A395NB94"/>
<dbReference type="SUPFAM" id="SSF51905">
    <property type="entry name" value="FAD/NAD(P)-binding domain"/>
    <property type="match status" value="1"/>
</dbReference>
<keyword evidence="5" id="KW-0503">Monooxygenase</keyword>
<name>A0A395NB94_TRIAR</name>
<dbReference type="Pfam" id="PF01494">
    <property type="entry name" value="FAD_binding_3"/>
    <property type="match status" value="1"/>
</dbReference>
<evidence type="ECO:0000259" key="7">
    <source>
        <dbReference type="Pfam" id="PF01494"/>
    </source>
</evidence>
<dbReference type="EMBL" id="PXOA01000657">
    <property type="protein sequence ID" value="RFU73368.1"/>
    <property type="molecule type" value="Genomic_DNA"/>
</dbReference>
<keyword evidence="2" id="KW-0285">Flavoprotein</keyword>
<evidence type="ECO:0000256" key="5">
    <source>
        <dbReference type="ARBA" id="ARBA00023033"/>
    </source>
</evidence>
<evidence type="ECO:0000256" key="4">
    <source>
        <dbReference type="ARBA" id="ARBA00023002"/>
    </source>
</evidence>
<keyword evidence="4" id="KW-0560">Oxidoreductase</keyword>
<evidence type="ECO:0000313" key="9">
    <source>
        <dbReference type="Proteomes" id="UP000266272"/>
    </source>
</evidence>
<keyword evidence="9" id="KW-1185">Reference proteome</keyword>
<dbReference type="Proteomes" id="UP000266272">
    <property type="component" value="Unassembled WGS sequence"/>
</dbReference>
<dbReference type="PANTHER" id="PTHR47178:SF2">
    <property type="entry name" value="FAD-BINDING DOMAIN-CONTAINING PROTEIN"/>
    <property type="match status" value="1"/>
</dbReference>
<feature type="transmembrane region" description="Helical" evidence="6">
    <location>
        <begin position="12"/>
        <end position="29"/>
    </location>
</feature>
<comment type="cofactor">
    <cofactor evidence="1">
        <name>FAD</name>
        <dbReference type="ChEBI" id="CHEBI:57692"/>
    </cofactor>
</comment>
<keyword evidence="6" id="KW-0812">Transmembrane</keyword>
<dbReference type="PANTHER" id="PTHR47178">
    <property type="entry name" value="MONOOXYGENASE, FAD-BINDING"/>
    <property type="match status" value="1"/>
</dbReference>
<keyword evidence="6" id="KW-1133">Transmembrane helix</keyword>
<keyword evidence="6" id="KW-0472">Membrane</keyword>
<evidence type="ECO:0000256" key="2">
    <source>
        <dbReference type="ARBA" id="ARBA00022630"/>
    </source>
</evidence>
<feature type="domain" description="FAD-binding" evidence="7">
    <location>
        <begin position="12"/>
        <end position="364"/>
    </location>
</feature>
<dbReference type="Gene3D" id="3.50.50.60">
    <property type="entry name" value="FAD/NAD(P)-binding domain"/>
    <property type="match status" value="1"/>
</dbReference>
<proteinExistence type="predicted"/>
<protein>
    <submittedName>
        <fullName evidence="8">Fad nadp-binding domain-containing</fullName>
    </submittedName>
</protein>
<dbReference type="OrthoDB" id="47494at2759"/>
<accession>A0A395NB94</accession>
<evidence type="ECO:0000256" key="6">
    <source>
        <dbReference type="SAM" id="Phobius"/>
    </source>
</evidence>
<dbReference type="InterPro" id="IPR036188">
    <property type="entry name" value="FAD/NAD-bd_sf"/>
</dbReference>
<evidence type="ECO:0000313" key="8">
    <source>
        <dbReference type="EMBL" id="RFU73368.1"/>
    </source>
</evidence>
<organism evidence="8 9">
    <name type="scientific">Trichoderma arundinaceum</name>
    <dbReference type="NCBI Taxonomy" id="490622"/>
    <lineage>
        <taxon>Eukaryota</taxon>
        <taxon>Fungi</taxon>
        <taxon>Dikarya</taxon>
        <taxon>Ascomycota</taxon>
        <taxon>Pezizomycotina</taxon>
        <taxon>Sordariomycetes</taxon>
        <taxon>Hypocreomycetidae</taxon>
        <taxon>Hypocreales</taxon>
        <taxon>Hypocreaceae</taxon>
        <taxon>Trichoderma</taxon>
    </lineage>
</organism>
<evidence type="ECO:0000256" key="3">
    <source>
        <dbReference type="ARBA" id="ARBA00022827"/>
    </source>
</evidence>
<gene>
    <name evidence="8" type="ORF">TARUN_8890</name>
</gene>